<protein>
    <submittedName>
        <fullName evidence="2">Uncharacterized protein</fullName>
    </submittedName>
</protein>
<proteinExistence type="predicted"/>
<evidence type="ECO:0000313" key="2">
    <source>
        <dbReference type="EMBL" id="CAL1363314.1"/>
    </source>
</evidence>
<dbReference type="Proteomes" id="UP001497516">
    <property type="component" value="Chromosome 10"/>
</dbReference>
<reference evidence="2 3" key="1">
    <citation type="submission" date="2024-04" db="EMBL/GenBank/DDBJ databases">
        <authorList>
            <person name="Fracassetti M."/>
        </authorList>
    </citation>
    <scope>NUCLEOTIDE SEQUENCE [LARGE SCALE GENOMIC DNA]</scope>
</reference>
<keyword evidence="3" id="KW-1185">Reference proteome</keyword>
<evidence type="ECO:0000256" key="1">
    <source>
        <dbReference type="SAM" id="MobiDB-lite"/>
    </source>
</evidence>
<feature type="region of interest" description="Disordered" evidence="1">
    <location>
        <begin position="1"/>
        <end position="38"/>
    </location>
</feature>
<name>A0AAV2D3A2_9ROSI</name>
<organism evidence="2 3">
    <name type="scientific">Linum trigynum</name>
    <dbReference type="NCBI Taxonomy" id="586398"/>
    <lineage>
        <taxon>Eukaryota</taxon>
        <taxon>Viridiplantae</taxon>
        <taxon>Streptophyta</taxon>
        <taxon>Embryophyta</taxon>
        <taxon>Tracheophyta</taxon>
        <taxon>Spermatophyta</taxon>
        <taxon>Magnoliopsida</taxon>
        <taxon>eudicotyledons</taxon>
        <taxon>Gunneridae</taxon>
        <taxon>Pentapetalae</taxon>
        <taxon>rosids</taxon>
        <taxon>fabids</taxon>
        <taxon>Malpighiales</taxon>
        <taxon>Linaceae</taxon>
        <taxon>Linum</taxon>
    </lineage>
</organism>
<dbReference type="AlphaFoldDB" id="A0AAV2D3A2"/>
<accession>A0AAV2D3A2</accession>
<sequence length="87" mass="9159">MAEGIYSRGRGSGDPWSGLSSSIRSSGSAGDRERRRRSAVTEIEVVRVVVIVVVGGLGSHDLSEALGGGFGGEVLGEWGEWRAEIRS</sequence>
<feature type="compositionally biased region" description="Low complexity" evidence="1">
    <location>
        <begin position="17"/>
        <end position="29"/>
    </location>
</feature>
<dbReference type="EMBL" id="OZ034814">
    <property type="protein sequence ID" value="CAL1363314.1"/>
    <property type="molecule type" value="Genomic_DNA"/>
</dbReference>
<gene>
    <name evidence="2" type="ORF">LTRI10_LOCUS9865</name>
</gene>
<evidence type="ECO:0000313" key="3">
    <source>
        <dbReference type="Proteomes" id="UP001497516"/>
    </source>
</evidence>